<dbReference type="Gene3D" id="3.40.50.2060">
    <property type="match status" value="1"/>
</dbReference>
<dbReference type="InterPro" id="IPR036045">
    <property type="entry name" value="Sec1-like_sf"/>
</dbReference>
<dbReference type="PhylomeDB" id="B4R7R3"/>
<dbReference type="SUPFAM" id="SSF56815">
    <property type="entry name" value="Sec1/munc18-like (SM) proteins"/>
    <property type="match status" value="1"/>
</dbReference>
<dbReference type="Pfam" id="PF00995">
    <property type="entry name" value="Sec1"/>
    <property type="match status" value="1"/>
</dbReference>
<dbReference type="OrthoDB" id="10262287at2759"/>
<accession>B4R7R3</accession>
<dbReference type="Gene3D" id="1.25.40.850">
    <property type="match status" value="1"/>
</dbReference>
<reference evidence="3 4" key="1">
    <citation type="journal article" date="2007" name="Nature">
        <title>Evolution of genes and genomes on the Drosophila phylogeny.</title>
        <authorList>
            <consortium name="Drosophila 12 Genomes Consortium"/>
            <person name="Clark A.G."/>
            <person name="Eisen M.B."/>
            <person name="Smith D.R."/>
            <person name="Bergman C.M."/>
            <person name="Oliver B."/>
            <person name="Markow T.A."/>
            <person name="Kaufman T.C."/>
            <person name="Kellis M."/>
            <person name="Gelbart W."/>
            <person name="Iyer V.N."/>
            <person name="Pollard D.A."/>
            <person name="Sackton T.B."/>
            <person name="Larracuente A.M."/>
            <person name="Singh N.D."/>
            <person name="Abad J.P."/>
            <person name="Abt D.N."/>
            <person name="Adryan B."/>
            <person name="Aguade M."/>
            <person name="Akashi H."/>
            <person name="Anderson W.W."/>
            <person name="Aquadro C.F."/>
            <person name="Ardell D.H."/>
            <person name="Arguello R."/>
            <person name="Artieri C.G."/>
            <person name="Barbash D.A."/>
            <person name="Barker D."/>
            <person name="Barsanti P."/>
            <person name="Batterham P."/>
            <person name="Batzoglou S."/>
            <person name="Begun D."/>
            <person name="Bhutkar A."/>
            <person name="Blanco E."/>
            <person name="Bosak S.A."/>
            <person name="Bradley R.K."/>
            <person name="Brand A.D."/>
            <person name="Brent M.R."/>
            <person name="Brooks A.N."/>
            <person name="Brown R.H."/>
            <person name="Butlin R.K."/>
            <person name="Caggese C."/>
            <person name="Calvi B.R."/>
            <person name="Bernardo de Carvalho A."/>
            <person name="Caspi A."/>
            <person name="Castrezana S."/>
            <person name="Celniker S.E."/>
            <person name="Chang J.L."/>
            <person name="Chapple C."/>
            <person name="Chatterji S."/>
            <person name="Chinwalla A."/>
            <person name="Civetta A."/>
            <person name="Clifton S.W."/>
            <person name="Comeron J.M."/>
            <person name="Costello J.C."/>
            <person name="Coyne J.A."/>
            <person name="Daub J."/>
            <person name="David R.G."/>
            <person name="Delcher A.L."/>
            <person name="Delehaunty K."/>
            <person name="Do C.B."/>
            <person name="Ebling H."/>
            <person name="Edwards K."/>
            <person name="Eickbush T."/>
            <person name="Evans J.D."/>
            <person name="Filipski A."/>
            <person name="Findeiss S."/>
            <person name="Freyhult E."/>
            <person name="Fulton L."/>
            <person name="Fulton R."/>
            <person name="Garcia A.C."/>
            <person name="Gardiner A."/>
            <person name="Garfield D.A."/>
            <person name="Garvin B.E."/>
            <person name="Gibson G."/>
            <person name="Gilbert D."/>
            <person name="Gnerre S."/>
            <person name="Godfrey J."/>
            <person name="Good R."/>
            <person name="Gotea V."/>
            <person name="Gravely B."/>
            <person name="Greenberg A.J."/>
            <person name="Griffiths-Jones S."/>
            <person name="Gross S."/>
            <person name="Guigo R."/>
            <person name="Gustafson E.A."/>
            <person name="Haerty W."/>
            <person name="Hahn M.W."/>
            <person name="Halligan D.L."/>
            <person name="Halpern A.L."/>
            <person name="Halter G.M."/>
            <person name="Han M.V."/>
            <person name="Heger A."/>
            <person name="Hillier L."/>
            <person name="Hinrichs A.S."/>
            <person name="Holmes I."/>
            <person name="Hoskins R.A."/>
            <person name="Hubisz M.J."/>
            <person name="Hultmark D."/>
            <person name="Huntley M.A."/>
            <person name="Jaffe D.B."/>
            <person name="Jagadeeshan S."/>
            <person name="Jeck W.R."/>
            <person name="Johnson J."/>
            <person name="Jones C.D."/>
            <person name="Jordan W.C."/>
            <person name="Karpen G.H."/>
            <person name="Kataoka E."/>
            <person name="Keightley P.D."/>
            <person name="Kheradpour P."/>
            <person name="Kirkness E.F."/>
            <person name="Koerich L.B."/>
            <person name="Kristiansen K."/>
            <person name="Kudrna D."/>
            <person name="Kulathinal R.J."/>
            <person name="Kumar S."/>
            <person name="Kwok R."/>
            <person name="Lander E."/>
            <person name="Langley C.H."/>
            <person name="Lapoint R."/>
            <person name="Lazzaro B.P."/>
            <person name="Lee S.J."/>
            <person name="Levesque L."/>
            <person name="Li R."/>
            <person name="Lin C.F."/>
            <person name="Lin M.F."/>
            <person name="Lindblad-Toh K."/>
            <person name="Llopart A."/>
            <person name="Long M."/>
            <person name="Low L."/>
            <person name="Lozovsky E."/>
            <person name="Lu J."/>
            <person name="Luo M."/>
            <person name="Machado C.A."/>
            <person name="Makalowski W."/>
            <person name="Marzo M."/>
            <person name="Matsuda M."/>
            <person name="Matzkin L."/>
            <person name="McAllister B."/>
            <person name="McBride C.S."/>
            <person name="McKernan B."/>
            <person name="McKernan K."/>
            <person name="Mendez-Lago M."/>
            <person name="Minx P."/>
            <person name="Mollenhauer M.U."/>
            <person name="Montooth K."/>
            <person name="Mount S.M."/>
            <person name="Mu X."/>
            <person name="Myers E."/>
            <person name="Negre B."/>
            <person name="Newfeld S."/>
            <person name="Nielsen R."/>
            <person name="Noor M.A."/>
            <person name="O'Grady P."/>
            <person name="Pachter L."/>
            <person name="Papaceit M."/>
            <person name="Parisi M.J."/>
            <person name="Parisi M."/>
            <person name="Parts L."/>
            <person name="Pedersen J.S."/>
            <person name="Pesole G."/>
            <person name="Phillippy A.M."/>
            <person name="Ponting C.P."/>
            <person name="Pop M."/>
            <person name="Porcelli D."/>
            <person name="Powell J.R."/>
            <person name="Prohaska S."/>
            <person name="Pruitt K."/>
            <person name="Puig M."/>
            <person name="Quesneville H."/>
            <person name="Ram K.R."/>
            <person name="Rand D."/>
            <person name="Rasmussen M.D."/>
            <person name="Reed L.K."/>
            <person name="Reenan R."/>
            <person name="Reily A."/>
            <person name="Remington K.A."/>
            <person name="Rieger T.T."/>
            <person name="Ritchie M.G."/>
            <person name="Robin C."/>
            <person name="Rogers Y.H."/>
            <person name="Rohde C."/>
            <person name="Rozas J."/>
            <person name="Rubenfield M.J."/>
            <person name="Ruiz A."/>
            <person name="Russo S."/>
            <person name="Salzberg S.L."/>
            <person name="Sanchez-Gracia A."/>
            <person name="Saranga D.J."/>
            <person name="Sato H."/>
            <person name="Schaeffer S.W."/>
            <person name="Schatz M.C."/>
            <person name="Schlenke T."/>
            <person name="Schwartz R."/>
            <person name="Segarra C."/>
            <person name="Singh R.S."/>
            <person name="Sirot L."/>
            <person name="Sirota M."/>
            <person name="Sisneros N.B."/>
            <person name="Smith C.D."/>
            <person name="Smith T.F."/>
            <person name="Spieth J."/>
            <person name="Stage D.E."/>
            <person name="Stark A."/>
            <person name="Stephan W."/>
            <person name="Strausberg R.L."/>
            <person name="Strempel S."/>
            <person name="Sturgill D."/>
            <person name="Sutton G."/>
            <person name="Sutton G.G."/>
            <person name="Tao W."/>
            <person name="Teichmann S."/>
            <person name="Tobari Y.N."/>
            <person name="Tomimura Y."/>
            <person name="Tsolas J.M."/>
            <person name="Valente V.L."/>
            <person name="Venter E."/>
            <person name="Venter J.C."/>
            <person name="Vicario S."/>
            <person name="Vieira F.G."/>
            <person name="Vilella A.J."/>
            <person name="Villasante A."/>
            <person name="Walenz B."/>
            <person name="Wang J."/>
            <person name="Wasserman M."/>
            <person name="Watts T."/>
            <person name="Wilson D."/>
            <person name="Wilson R.K."/>
            <person name="Wing R.A."/>
            <person name="Wolfner M.F."/>
            <person name="Wong A."/>
            <person name="Wong G.K."/>
            <person name="Wu C.I."/>
            <person name="Wu G."/>
            <person name="Yamamoto D."/>
            <person name="Yang H.P."/>
            <person name="Yang S.P."/>
            <person name="Yorke J.A."/>
            <person name="Yoshida K."/>
            <person name="Zdobnov E."/>
            <person name="Zhang P."/>
            <person name="Zhang Y."/>
            <person name="Zimin A.V."/>
            <person name="Baldwin J."/>
            <person name="Abdouelleil A."/>
            <person name="Abdulkadir J."/>
            <person name="Abebe A."/>
            <person name="Abera B."/>
            <person name="Abreu J."/>
            <person name="Acer S.C."/>
            <person name="Aftuck L."/>
            <person name="Alexander A."/>
            <person name="An P."/>
            <person name="Anderson E."/>
            <person name="Anderson S."/>
            <person name="Arachi H."/>
            <person name="Azer M."/>
            <person name="Bachantsang P."/>
            <person name="Barry A."/>
            <person name="Bayul T."/>
            <person name="Berlin A."/>
            <person name="Bessette D."/>
            <person name="Bloom T."/>
            <person name="Blye J."/>
            <person name="Boguslavskiy L."/>
            <person name="Bonnet C."/>
            <person name="Boukhgalter B."/>
            <person name="Bourzgui I."/>
            <person name="Brown A."/>
            <person name="Cahill P."/>
            <person name="Channer S."/>
            <person name="Cheshatsang Y."/>
            <person name="Chuda L."/>
            <person name="Citroen M."/>
            <person name="Collymore A."/>
            <person name="Cooke P."/>
            <person name="Costello M."/>
            <person name="D'Aco K."/>
            <person name="Daza R."/>
            <person name="De Haan G."/>
            <person name="DeGray S."/>
            <person name="DeMaso C."/>
            <person name="Dhargay N."/>
            <person name="Dooley K."/>
            <person name="Dooley E."/>
            <person name="Doricent M."/>
            <person name="Dorje P."/>
            <person name="Dorjee K."/>
            <person name="Dupes A."/>
            <person name="Elong R."/>
            <person name="Falk J."/>
            <person name="Farina A."/>
            <person name="Faro S."/>
            <person name="Ferguson D."/>
            <person name="Fisher S."/>
            <person name="Foley C.D."/>
            <person name="Franke A."/>
            <person name="Friedrich D."/>
            <person name="Gadbois L."/>
            <person name="Gearin G."/>
            <person name="Gearin C.R."/>
            <person name="Giannoukos G."/>
            <person name="Goode T."/>
            <person name="Graham J."/>
            <person name="Grandbois E."/>
            <person name="Grewal S."/>
            <person name="Gyaltsen K."/>
            <person name="Hafez N."/>
            <person name="Hagos B."/>
            <person name="Hall J."/>
            <person name="Henson C."/>
            <person name="Hollinger A."/>
            <person name="Honan T."/>
            <person name="Huard M.D."/>
            <person name="Hughes L."/>
            <person name="Hurhula B."/>
            <person name="Husby M.E."/>
            <person name="Kamat A."/>
            <person name="Kanga B."/>
            <person name="Kashin S."/>
            <person name="Khazanovich D."/>
            <person name="Kisner P."/>
            <person name="Lance K."/>
            <person name="Lara M."/>
            <person name="Lee W."/>
            <person name="Lennon N."/>
            <person name="Letendre F."/>
            <person name="LeVine R."/>
            <person name="Lipovsky A."/>
            <person name="Liu X."/>
            <person name="Liu J."/>
            <person name="Liu S."/>
            <person name="Lokyitsang T."/>
            <person name="Lokyitsang Y."/>
            <person name="Lubonja R."/>
            <person name="Lui A."/>
            <person name="MacDonald P."/>
            <person name="Magnisalis V."/>
            <person name="Maru K."/>
            <person name="Matthews C."/>
            <person name="McCusker W."/>
            <person name="McDonough S."/>
            <person name="Mehta T."/>
            <person name="Meldrim J."/>
            <person name="Meneus L."/>
            <person name="Mihai O."/>
            <person name="Mihalev A."/>
            <person name="Mihova T."/>
            <person name="Mittelman R."/>
            <person name="Mlenga V."/>
            <person name="Montmayeur A."/>
            <person name="Mulrain L."/>
            <person name="Navidi A."/>
            <person name="Naylor J."/>
            <person name="Negash T."/>
            <person name="Nguyen T."/>
            <person name="Nguyen N."/>
            <person name="Nicol R."/>
            <person name="Norbu C."/>
            <person name="Norbu N."/>
            <person name="Novod N."/>
            <person name="O'Neill B."/>
            <person name="Osman S."/>
            <person name="Markiewicz E."/>
            <person name="Oyono O.L."/>
            <person name="Patti C."/>
            <person name="Phunkhang P."/>
            <person name="Pierre F."/>
            <person name="Priest M."/>
            <person name="Raghuraman S."/>
            <person name="Rege F."/>
            <person name="Reyes R."/>
            <person name="Rise C."/>
            <person name="Rogov P."/>
            <person name="Ross K."/>
            <person name="Ryan E."/>
            <person name="Settipalli S."/>
            <person name="Shea T."/>
            <person name="Sherpa N."/>
            <person name="Shi L."/>
            <person name="Shih D."/>
            <person name="Sparrow T."/>
            <person name="Spaulding J."/>
            <person name="Stalker J."/>
            <person name="Stange-Thomann N."/>
            <person name="Stavropoulos S."/>
            <person name="Stone C."/>
            <person name="Strader C."/>
            <person name="Tesfaye S."/>
            <person name="Thomson T."/>
            <person name="Thoulutsang Y."/>
            <person name="Thoulutsang D."/>
            <person name="Topham K."/>
            <person name="Topping I."/>
            <person name="Tsamla T."/>
            <person name="Vassiliev H."/>
            <person name="Vo A."/>
            <person name="Wangchuk T."/>
            <person name="Wangdi T."/>
            <person name="Weiand M."/>
            <person name="Wilkinson J."/>
            <person name="Wilson A."/>
            <person name="Yadav S."/>
            <person name="Young G."/>
            <person name="Yu Q."/>
            <person name="Zembek L."/>
            <person name="Zhong D."/>
            <person name="Zimmer A."/>
            <person name="Zwirko Z."/>
            <person name="Jaffe D.B."/>
            <person name="Alvarez P."/>
            <person name="Brockman W."/>
            <person name="Butler J."/>
            <person name="Chin C."/>
            <person name="Gnerre S."/>
            <person name="Grabherr M."/>
            <person name="Kleber M."/>
            <person name="Mauceli E."/>
            <person name="MacCallum I."/>
        </authorList>
    </citation>
    <scope>NUCLEOTIDE SEQUENCE [LARGE SCALE GENOMIC DNA]</scope>
    <source>
        <strain evidence="4">white501</strain>
    </source>
</reference>
<comment type="similarity">
    <text evidence="1">Belongs to the STXBP/unc-18/SEC1 family.</text>
</comment>
<protein>
    <submittedName>
        <fullName evidence="3">GD17447</fullName>
    </submittedName>
</protein>
<dbReference type="InterPro" id="IPR043154">
    <property type="entry name" value="Sec-1-like_dom1"/>
</dbReference>
<evidence type="ECO:0000256" key="2">
    <source>
        <dbReference type="SAM" id="MobiDB-lite"/>
    </source>
</evidence>
<evidence type="ECO:0000256" key="1">
    <source>
        <dbReference type="ARBA" id="ARBA00009884"/>
    </source>
</evidence>
<dbReference type="FunFam" id="1.25.40.850:FF:000004">
    <property type="entry name" value="Carnation, isoform B"/>
    <property type="match status" value="1"/>
</dbReference>
<dbReference type="InterPro" id="IPR043155">
    <property type="entry name" value="VPS33_dom3b"/>
</dbReference>
<dbReference type="STRING" id="7240.B4R7R3"/>
<dbReference type="SMR" id="B4R7R3"/>
<dbReference type="GO" id="GO:0034058">
    <property type="term" value="P:endosomal vesicle fusion"/>
    <property type="evidence" value="ECO:0007669"/>
    <property type="project" value="EnsemblMetazoa"/>
</dbReference>
<gene>
    <name evidence="3" type="primary">Dsim\GD17447</name>
    <name evidence="3" type="ORF">Dsim_GD17447</name>
</gene>
<dbReference type="AlphaFoldDB" id="B4R7R3"/>
<keyword evidence="4" id="KW-1185">Reference proteome</keyword>
<dbReference type="FunFam" id="3.40.50.2060:FF:000015">
    <property type="entry name" value="Carnation, isoform C"/>
    <property type="match status" value="1"/>
</dbReference>
<dbReference type="HOGENOM" id="CLU_016678_3_0_1"/>
<evidence type="ECO:0000313" key="3">
    <source>
        <dbReference type="EMBL" id="EDX18396.1"/>
    </source>
</evidence>
<organism evidence="3 4">
    <name type="scientific">Drosophila simulans</name>
    <name type="common">Fruit fly</name>
    <dbReference type="NCBI Taxonomy" id="7240"/>
    <lineage>
        <taxon>Eukaryota</taxon>
        <taxon>Metazoa</taxon>
        <taxon>Ecdysozoa</taxon>
        <taxon>Arthropoda</taxon>
        <taxon>Hexapoda</taxon>
        <taxon>Insecta</taxon>
        <taxon>Pterygota</taxon>
        <taxon>Neoptera</taxon>
        <taxon>Endopterygota</taxon>
        <taxon>Diptera</taxon>
        <taxon>Brachycera</taxon>
        <taxon>Muscomorpha</taxon>
        <taxon>Ephydroidea</taxon>
        <taxon>Drosophilidae</taxon>
        <taxon>Drosophila</taxon>
        <taxon>Sophophora</taxon>
    </lineage>
</organism>
<sequence length="641" mass="71133">MFPHLKGHGQRVNLQLLQEAACRELVQQLERIEGSKVIVLDETMIGPLDLVTRPKLFADRGIRLLALKPELHLPREVANVVYVMRPRVALMEQLAAHVKAGGRAAAGRQYHILFAPRRSCLCVSQLEVSGVLGSFGHIEELAWNYLPLDVDLVSMEMPNAFRDVSVDGDTSSLYQAAVGLVQLQRLYGRIPKIYGKGEFAHRVWEHAKQLGRDERTLYNGDKGVVDQLILLDRSIDLLSPLATQLTYEGLIDEFYGIRQNKLTLPAENFPSDGALPGGGGSGPRVEESQSLLGDSEKKTILLHSGEQLYAELRNKHFNEVTKLLARKAREIHVQMHATSQDKSVQEIKSFVENLLPQLMAQKKATSEHTAIAGLLHEQVNAVRFADDLAAEQEFMVCADIDKPSAYIEDLIACRVELNRVLRLICMQCHAASGFKEKLLNHYKRELVHVYGLEVLLTISNLEKSGLLHLQTESRAYSVLRKTLHLTVDDNVEIEPKDVSYVHSFYAPLTARVVEHSLKPLGWQTLKSQINNLPGPTFEDFQAQLVGIGGRHTVTTVSEGSLLNVPRVVLVCFVGGCTFAEIAALRFLAAQEDNNVEFLIATTKVVNKHSFLAQPDELVRAGALNPTGSPIACSTLTAWARG</sequence>
<dbReference type="EMBL" id="CM000366">
    <property type="protein sequence ID" value="EDX18396.1"/>
    <property type="molecule type" value="Genomic_DNA"/>
</dbReference>
<name>B4R7R3_DROSI</name>
<dbReference type="InterPro" id="IPR001619">
    <property type="entry name" value="Sec1-like"/>
</dbReference>
<dbReference type="PANTHER" id="PTHR11679">
    <property type="entry name" value="VESICLE PROTEIN SORTING-ASSOCIATED"/>
    <property type="match status" value="1"/>
</dbReference>
<dbReference type="Gene3D" id="3.40.50.1910">
    <property type="match status" value="2"/>
</dbReference>
<dbReference type="GO" id="GO:0033263">
    <property type="term" value="C:CORVET complex"/>
    <property type="evidence" value="ECO:0007669"/>
    <property type="project" value="EnsemblMetazoa"/>
</dbReference>
<dbReference type="InterPro" id="IPR027482">
    <property type="entry name" value="Sec1-like_dom2"/>
</dbReference>
<feature type="region of interest" description="Disordered" evidence="2">
    <location>
        <begin position="268"/>
        <end position="288"/>
    </location>
</feature>
<dbReference type="OMA" id="EFHIFFV"/>
<dbReference type="Bgee" id="FBgn0189001">
    <property type="expression patterns" value="Expressed in embryo and 3 other cell types or tissues"/>
</dbReference>
<dbReference type="FunFam" id="3.40.50.1910:FF:000019">
    <property type="entry name" value="Carnation, isoform C"/>
    <property type="match status" value="1"/>
</dbReference>
<dbReference type="Proteomes" id="UP000000304">
    <property type="component" value="Chromosome X"/>
</dbReference>
<dbReference type="PIRSF" id="PIRSF005715">
    <property type="entry name" value="VPS45_Sec1"/>
    <property type="match status" value="1"/>
</dbReference>
<proteinExistence type="inferred from homology"/>
<evidence type="ECO:0000313" key="4">
    <source>
        <dbReference type="Proteomes" id="UP000000304"/>
    </source>
</evidence>